<dbReference type="EMBL" id="AYKG01000012">
    <property type="protein sequence ID" value="ROO30044.1"/>
    <property type="molecule type" value="Genomic_DNA"/>
</dbReference>
<dbReference type="GO" id="GO:0004452">
    <property type="term" value="F:isopentenyl-diphosphate delta-isomerase activity"/>
    <property type="evidence" value="ECO:0007669"/>
    <property type="project" value="UniProtKB-UniRule"/>
</dbReference>
<keyword evidence="8 10" id="KW-0414">Isoprene biosynthesis</keyword>
<dbReference type="Gene3D" id="3.90.79.10">
    <property type="entry name" value="Nucleoside Triphosphate Pyrophosphohydrolase"/>
    <property type="match status" value="1"/>
</dbReference>
<dbReference type="GO" id="GO:0005737">
    <property type="term" value="C:cytoplasm"/>
    <property type="evidence" value="ECO:0007669"/>
    <property type="project" value="UniProtKB-SubCell"/>
</dbReference>
<keyword evidence="7 10" id="KW-0464">Manganese</keyword>
<comment type="pathway">
    <text evidence="1 10">Isoprenoid biosynthesis; dimethylallyl diphosphate biosynthesis; dimethylallyl diphosphate from isopentenyl diphosphate: step 1/1.</text>
</comment>
<feature type="active site" evidence="10 11">
    <location>
        <position position="128"/>
    </location>
</feature>
<dbReference type="OrthoDB" id="9809458at2"/>
<keyword evidence="4 10" id="KW-0963">Cytoplasm</keyword>
<comment type="similarity">
    <text evidence="2 10">Belongs to the IPP isomerase type 1 family.</text>
</comment>
<reference evidence="13 14" key="1">
    <citation type="submission" date="2013-10" db="EMBL/GenBank/DDBJ databases">
        <title>Salinisphaera japonica YTM-1 Genome Sequencing.</title>
        <authorList>
            <person name="Lai Q."/>
            <person name="Li C."/>
            <person name="Shao Z."/>
        </authorList>
    </citation>
    <scope>NUCLEOTIDE SEQUENCE [LARGE SCALE GENOMIC DNA]</scope>
    <source>
        <strain evidence="13 14">YTM-1</strain>
    </source>
</reference>
<keyword evidence="6 10" id="KW-0460">Magnesium</keyword>
<name>A0A423PWT9_9GAMM</name>
<dbReference type="GO" id="GO:0046872">
    <property type="term" value="F:metal ion binding"/>
    <property type="evidence" value="ECO:0007669"/>
    <property type="project" value="UniProtKB-KW"/>
</dbReference>
<feature type="binding site" evidence="10">
    <location>
        <position position="46"/>
    </location>
    <ligand>
        <name>Mn(2+)</name>
        <dbReference type="ChEBI" id="CHEBI:29035"/>
    </ligand>
</feature>
<dbReference type="RefSeq" id="WP_123657594.1">
    <property type="nucleotide sequence ID" value="NZ_AYKG01000012.1"/>
</dbReference>
<dbReference type="PROSITE" id="PS51462">
    <property type="entry name" value="NUDIX"/>
    <property type="match status" value="1"/>
</dbReference>
<evidence type="ECO:0000256" key="9">
    <source>
        <dbReference type="ARBA" id="ARBA00023235"/>
    </source>
</evidence>
<keyword evidence="5 10" id="KW-0479">Metal-binding</keyword>
<evidence type="ECO:0000256" key="1">
    <source>
        <dbReference type="ARBA" id="ARBA00004826"/>
    </source>
</evidence>
<proteinExistence type="inferred from homology"/>
<dbReference type="CDD" id="cd02885">
    <property type="entry name" value="NUDIX_IPP_Isomerase"/>
    <property type="match status" value="1"/>
</dbReference>
<evidence type="ECO:0000256" key="6">
    <source>
        <dbReference type="ARBA" id="ARBA00022842"/>
    </source>
</evidence>
<dbReference type="SUPFAM" id="SSF55811">
    <property type="entry name" value="Nudix"/>
    <property type="match status" value="1"/>
</dbReference>
<organism evidence="13 14">
    <name type="scientific">Salinisphaera japonica YTM-1</name>
    <dbReference type="NCBI Taxonomy" id="1209778"/>
    <lineage>
        <taxon>Bacteria</taxon>
        <taxon>Pseudomonadati</taxon>
        <taxon>Pseudomonadota</taxon>
        <taxon>Gammaproteobacteria</taxon>
        <taxon>Salinisphaerales</taxon>
        <taxon>Salinisphaeraceae</taxon>
        <taxon>Salinisphaera</taxon>
    </lineage>
</organism>
<protein>
    <recommendedName>
        <fullName evidence="3 10">Isopentenyl-diphosphate Delta-isomerase</fullName>
        <shortName evidence="10">IPP isomerase</shortName>
        <ecNumber evidence="3 10">5.3.3.2</ecNumber>
    </recommendedName>
    <alternativeName>
        <fullName evidence="10">IPP:DMAPP isomerase</fullName>
    </alternativeName>
    <alternativeName>
        <fullName evidence="10">Isopentenyl pyrophosphate isomerase</fullName>
    </alternativeName>
</protein>
<dbReference type="InterPro" id="IPR011876">
    <property type="entry name" value="IsopentenylPP_isomerase_typ1"/>
</dbReference>
<evidence type="ECO:0000256" key="11">
    <source>
        <dbReference type="PIRSR" id="PIRSR018427-1"/>
    </source>
</evidence>
<evidence type="ECO:0000256" key="3">
    <source>
        <dbReference type="ARBA" id="ARBA00012057"/>
    </source>
</evidence>
<evidence type="ECO:0000256" key="7">
    <source>
        <dbReference type="ARBA" id="ARBA00023211"/>
    </source>
</evidence>
<comment type="cofactor">
    <cofactor evidence="10">
        <name>Mn(2+)</name>
        <dbReference type="ChEBI" id="CHEBI:29035"/>
    </cofactor>
    <text evidence="10">Binds 1 Mn(2+) ion per subunit.</text>
</comment>
<evidence type="ECO:0000259" key="12">
    <source>
        <dbReference type="PROSITE" id="PS51462"/>
    </source>
</evidence>
<comment type="caution">
    <text evidence="13">The sequence shown here is derived from an EMBL/GenBank/DDBJ whole genome shotgun (WGS) entry which is preliminary data.</text>
</comment>
<feature type="binding site" evidence="10">
    <location>
        <position position="39"/>
    </location>
    <ligand>
        <name>Mn(2+)</name>
        <dbReference type="ChEBI" id="CHEBI:29035"/>
    </ligand>
</feature>
<dbReference type="Proteomes" id="UP000285310">
    <property type="component" value="Unassembled WGS sequence"/>
</dbReference>
<dbReference type="NCBIfam" id="NF002995">
    <property type="entry name" value="PRK03759.1"/>
    <property type="match status" value="1"/>
</dbReference>
<evidence type="ECO:0000256" key="2">
    <source>
        <dbReference type="ARBA" id="ARBA00007579"/>
    </source>
</evidence>
<dbReference type="AlphaFoldDB" id="A0A423PWT9"/>
<feature type="binding site" evidence="10">
    <location>
        <position position="83"/>
    </location>
    <ligand>
        <name>Mn(2+)</name>
        <dbReference type="ChEBI" id="CHEBI:29035"/>
    </ligand>
</feature>
<comment type="catalytic activity">
    <reaction evidence="10">
        <text>isopentenyl diphosphate = dimethylallyl diphosphate</text>
        <dbReference type="Rhea" id="RHEA:23284"/>
        <dbReference type="ChEBI" id="CHEBI:57623"/>
        <dbReference type="ChEBI" id="CHEBI:128769"/>
        <dbReference type="EC" id="5.3.3.2"/>
    </reaction>
</comment>
<dbReference type="InterPro" id="IPR000086">
    <property type="entry name" value="NUDIX_hydrolase_dom"/>
</dbReference>
<dbReference type="InParanoid" id="A0A423PWT9"/>
<dbReference type="PANTHER" id="PTHR10885">
    <property type="entry name" value="ISOPENTENYL-DIPHOSPHATE DELTA-ISOMERASE"/>
    <property type="match status" value="1"/>
</dbReference>
<evidence type="ECO:0000256" key="4">
    <source>
        <dbReference type="ARBA" id="ARBA00022490"/>
    </source>
</evidence>
<feature type="binding site" evidence="10">
    <location>
        <position position="126"/>
    </location>
    <ligand>
        <name>Mn(2+)</name>
        <dbReference type="ChEBI" id="CHEBI:29035"/>
    </ligand>
</feature>
<feature type="active site" evidence="10 11">
    <location>
        <position position="81"/>
    </location>
</feature>
<evidence type="ECO:0000313" key="14">
    <source>
        <dbReference type="Proteomes" id="UP000285310"/>
    </source>
</evidence>
<comment type="subcellular location">
    <subcellularLocation>
        <location evidence="10">Cytoplasm</location>
    </subcellularLocation>
</comment>
<keyword evidence="14" id="KW-1185">Reference proteome</keyword>
<evidence type="ECO:0000256" key="8">
    <source>
        <dbReference type="ARBA" id="ARBA00023229"/>
    </source>
</evidence>
<comment type="function">
    <text evidence="10">Catalyzes the 1,3-allylic rearrangement of the homoallylic substrate isopentenyl (IPP) to its highly electrophilic allylic isomer, dimethylallyl diphosphate (DMAPP).</text>
</comment>
<feature type="binding site" evidence="10">
    <location>
        <position position="101"/>
    </location>
    <ligand>
        <name>Mg(2+)</name>
        <dbReference type="ChEBI" id="CHEBI:18420"/>
    </ligand>
</feature>
<feature type="domain" description="Nudix hydrolase" evidence="12">
    <location>
        <begin position="44"/>
        <end position="176"/>
    </location>
</feature>
<gene>
    <name evidence="10" type="primary">idi</name>
    <name evidence="13" type="ORF">SAJA_05275</name>
</gene>
<dbReference type="InterPro" id="IPR056375">
    <property type="entry name" value="Idi_bact"/>
</dbReference>
<dbReference type="NCBIfam" id="TIGR02150">
    <property type="entry name" value="IPP_isom_1"/>
    <property type="match status" value="1"/>
</dbReference>
<dbReference type="UniPathway" id="UPA00059">
    <property type="reaction ID" value="UER00104"/>
</dbReference>
<keyword evidence="9 10" id="KW-0413">Isomerase</keyword>
<dbReference type="EC" id="5.3.3.2" evidence="3 10"/>
<dbReference type="PIRSF" id="PIRSF018427">
    <property type="entry name" value="Isopntndiph_ism"/>
    <property type="match status" value="1"/>
</dbReference>
<sequence length="196" mass="21980">MNESSASGQARIVSFDDEPLILVDADDNVIGHMEKARAHEGEGVLHRAFSIFLFNSDGHVLMQQRAAGKQLWGGFWSNSVCSHPRRGETVADAARRRLEEEIGVVADVHYLYTFEYHAQFGEIGAEHEMCAVFFARSDMAVTGNPTEIADFAFMAPETLDDALATDPERYTPWLKMEWPRIRDAHWDEVTAPPRAG</sequence>
<dbReference type="GO" id="GO:0009240">
    <property type="term" value="P:isopentenyl diphosphate biosynthetic process"/>
    <property type="evidence" value="ECO:0007669"/>
    <property type="project" value="TreeGrafter"/>
</dbReference>
<dbReference type="HAMAP" id="MF_00202">
    <property type="entry name" value="Idi"/>
    <property type="match status" value="1"/>
</dbReference>
<dbReference type="Pfam" id="PF00293">
    <property type="entry name" value="NUDIX"/>
    <property type="match status" value="1"/>
</dbReference>
<dbReference type="InterPro" id="IPR015797">
    <property type="entry name" value="NUDIX_hydrolase-like_dom_sf"/>
</dbReference>
<evidence type="ECO:0000256" key="5">
    <source>
        <dbReference type="ARBA" id="ARBA00022723"/>
    </source>
</evidence>
<comment type="cofactor">
    <cofactor evidence="10">
        <name>Mg(2+)</name>
        <dbReference type="ChEBI" id="CHEBI:18420"/>
    </cofactor>
    <text evidence="10">Binds 1 Mg(2+) ion per subunit. The magnesium ion binds only when substrate is bound.</text>
</comment>
<accession>A0A423PWT9</accession>
<dbReference type="GO" id="GO:0050992">
    <property type="term" value="P:dimethylallyl diphosphate biosynthetic process"/>
    <property type="evidence" value="ECO:0007669"/>
    <property type="project" value="UniProtKB-UniRule"/>
</dbReference>
<dbReference type="PANTHER" id="PTHR10885:SF0">
    <property type="entry name" value="ISOPENTENYL-DIPHOSPHATE DELTA-ISOMERASE"/>
    <property type="match status" value="1"/>
</dbReference>
<evidence type="ECO:0000256" key="10">
    <source>
        <dbReference type="HAMAP-Rule" id="MF_00202"/>
    </source>
</evidence>
<dbReference type="FunCoup" id="A0A423PWT9">
    <property type="interactions" value="336"/>
</dbReference>
<evidence type="ECO:0000313" key="13">
    <source>
        <dbReference type="EMBL" id="ROO30044.1"/>
    </source>
</evidence>
<feature type="binding site" evidence="10">
    <location>
        <position position="128"/>
    </location>
    <ligand>
        <name>Mn(2+)</name>
        <dbReference type="ChEBI" id="CHEBI:29035"/>
    </ligand>
</feature>